<dbReference type="PROSITE" id="PS50240">
    <property type="entry name" value="TRYPSIN_DOM"/>
    <property type="match status" value="1"/>
</dbReference>
<evidence type="ECO:0000256" key="7">
    <source>
        <dbReference type="SAM" id="SignalP"/>
    </source>
</evidence>
<dbReference type="GO" id="GO:0006508">
    <property type="term" value="P:proteolysis"/>
    <property type="evidence" value="ECO:0007669"/>
    <property type="project" value="UniProtKB-KW"/>
</dbReference>
<keyword evidence="3" id="KW-0378">Hydrolase</keyword>
<evidence type="ECO:0000256" key="1">
    <source>
        <dbReference type="ARBA" id="ARBA00007664"/>
    </source>
</evidence>
<dbReference type="InterPro" id="IPR043504">
    <property type="entry name" value="Peptidase_S1_PA_chymotrypsin"/>
</dbReference>
<evidence type="ECO:0000256" key="3">
    <source>
        <dbReference type="ARBA" id="ARBA00022801"/>
    </source>
</evidence>
<dbReference type="PANTHER" id="PTHR24276">
    <property type="entry name" value="POLYSERASE-RELATED"/>
    <property type="match status" value="1"/>
</dbReference>
<dbReference type="InterPro" id="IPR001314">
    <property type="entry name" value="Peptidase_S1A"/>
</dbReference>
<evidence type="ECO:0000256" key="4">
    <source>
        <dbReference type="ARBA" id="ARBA00022825"/>
    </source>
</evidence>
<evidence type="ECO:0000256" key="2">
    <source>
        <dbReference type="ARBA" id="ARBA00022670"/>
    </source>
</evidence>
<comment type="similarity">
    <text evidence="1">Belongs to the peptidase S1 family.</text>
</comment>
<sequence length="273" mass="29147">MIRKIALLLACLALANGNPAAGKEWIWKSRMPVLTPEGTISRPATRIVGGSEAVPHSWPHQVGLFIDNMYFCGGSLISNEWVLTAAHCTDGAGFVEVVMGAHYIRQNEDTQVSMTSTDFMVHEQWDPNTLNNDISVIRLPSPVTFNENIQAVALPSTDVNVGDIVTPSGWGKPSDDALGTSSVLRQVDNPVITVLQCASVYGSIIDQRIVCTDTTGGKGTCNGDSGGPLKKDGKNYGVTSFVASAGCESGYPDGFTRVVEFLDWIEAKTGVTP</sequence>
<dbReference type="SMART" id="SM00020">
    <property type="entry name" value="Tryp_SPc"/>
    <property type="match status" value="1"/>
</dbReference>
<dbReference type="GO" id="GO:0004252">
    <property type="term" value="F:serine-type endopeptidase activity"/>
    <property type="evidence" value="ECO:0007669"/>
    <property type="project" value="InterPro"/>
</dbReference>
<proteinExistence type="evidence at transcript level"/>
<keyword evidence="6" id="KW-1015">Disulfide bond</keyword>
<reference evidence="9" key="1">
    <citation type="submission" date="2016-12" db="EMBL/GenBank/DDBJ databases">
        <authorList>
            <person name="Song W.-J."/>
            <person name="Kurnit D.M."/>
        </authorList>
    </citation>
    <scope>NUCLEOTIDE SEQUENCE</scope>
</reference>
<organism evidence="9">
    <name type="scientific">Eriocheir sinensis</name>
    <name type="common">Chinese mitten crab</name>
    <dbReference type="NCBI Taxonomy" id="95602"/>
    <lineage>
        <taxon>Eukaryota</taxon>
        <taxon>Metazoa</taxon>
        <taxon>Ecdysozoa</taxon>
        <taxon>Arthropoda</taxon>
        <taxon>Crustacea</taxon>
        <taxon>Multicrustacea</taxon>
        <taxon>Malacostraca</taxon>
        <taxon>Eumalacostraca</taxon>
        <taxon>Eucarida</taxon>
        <taxon>Decapoda</taxon>
        <taxon>Pleocyemata</taxon>
        <taxon>Brachyura</taxon>
        <taxon>Eubrachyura</taxon>
        <taxon>Grapsoidea</taxon>
        <taxon>Varunidae</taxon>
        <taxon>Eriocheir</taxon>
    </lineage>
</organism>
<keyword evidence="7" id="KW-0732">Signal</keyword>
<evidence type="ECO:0000259" key="8">
    <source>
        <dbReference type="PROSITE" id="PS50240"/>
    </source>
</evidence>
<dbReference type="InterPro" id="IPR009003">
    <property type="entry name" value="Peptidase_S1_PA"/>
</dbReference>
<evidence type="ECO:0000256" key="5">
    <source>
        <dbReference type="ARBA" id="ARBA00023105"/>
    </source>
</evidence>
<dbReference type="Pfam" id="PF00089">
    <property type="entry name" value="Trypsin"/>
    <property type="match status" value="1"/>
</dbReference>
<accession>A0A2D1N4X6</accession>
<keyword evidence="4" id="KW-0720">Serine protease</keyword>
<dbReference type="SUPFAM" id="SSF50494">
    <property type="entry name" value="Trypsin-like serine proteases"/>
    <property type="match status" value="1"/>
</dbReference>
<dbReference type="OrthoDB" id="5565075at2759"/>
<dbReference type="GO" id="GO:0030574">
    <property type="term" value="P:collagen catabolic process"/>
    <property type="evidence" value="ECO:0007669"/>
    <property type="project" value="UniProtKB-KW"/>
</dbReference>
<dbReference type="InterPro" id="IPR018114">
    <property type="entry name" value="TRYPSIN_HIS"/>
</dbReference>
<dbReference type="AlphaFoldDB" id="A0A2D1N4X6"/>
<evidence type="ECO:0000313" key="9">
    <source>
        <dbReference type="EMBL" id="ATO74509.1"/>
    </source>
</evidence>
<dbReference type="PROSITE" id="PS00134">
    <property type="entry name" value="TRYPSIN_HIS"/>
    <property type="match status" value="1"/>
</dbReference>
<dbReference type="InterPro" id="IPR001254">
    <property type="entry name" value="Trypsin_dom"/>
</dbReference>
<protein>
    <submittedName>
        <fullName evidence="9">Collagenolytic serine protease</fullName>
    </submittedName>
</protein>
<feature type="domain" description="Peptidase S1" evidence="8">
    <location>
        <begin position="47"/>
        <end position="270"/>
    </location>
</feature>
<feature type="chain" id="PRO_5013937908" evidence="7">
    <location>
        <begin position="18"/>
        <end position="273"/>
    </location>
</feature>
<name>A0A2D1N4X6_ERISI</name>
<dbReference type="EMBL" id="KY356886">
    <property type="protein sequence ID" value="ATO74509.1"/>
    <property type="molecule type" value="mRNA"/>
</dbReference>
<keyword evidence="5" id="KW-0177">Collagen degradation</keyword>
<dbReference type="CDD" id="cd00190">
    <property type="entry name" value="Tryp_SPc"/>
    <property type="match status" value="1"/>
</dbReference>
<evidence type="ECO:0000256" key="6">
    <source>
        <dbReference type="ARBA" id="ARBA00023157"/>
    </source>
</evidence>
<dbReference type="FunFam" id="2.40.10.10:FF:000034">
    <property type="entry name" value="Eupolytin"/>
    <property type="match status" value="1"/>
</dbReference>
<dbReference type="Gene3D" id="2.40.10.10">
    <property type="entry name" value="Trypsin-like serine proteases"/>
    <property type="match status" value="2"/>
</dbReference>
<keyword evidence="2 9" id="KW-0645">Protease</keyword>
<dbReference type="PRINTS" id="PR00722">
    <property type="entry name" value="CHYMOTRYPSIN"/>
</dbReference>
<dbReference type="InterPro" id="IPR050430">
    <property type="entry name" value="Peptidase_S1"/>
</dbReference>
<dbReference type="PANTHER" id="PTHR24276:SF98">
    <property type="entry name" value="FI18310P1-RELATED"/>
    <property type="match status" value="1"/>
</dbReference>
<feature type="signal peptide" evidence="7">
    <location>
        <begin position="1"/>
        <end position="17"/>
    </location>
</feature>